<dbReference type="AlphaFoldDB" id="A0A0A9E1Q0"/>
<dbReference type="EMBL" id="GBRH01204957">
    <property type="protein sequence ID" value="JAD92938.1"/>
    <property type="molecule type" value="Transcribed_RNA"/>
</dbReference>
<reference evidence="1" key="2">
    <citation type="journal article" date="2015" name="Data Brief">
        <title>Shoot transcriptome of the giant reed, Arundo donax.</title>
        <authorList>
            <person name="Barrero R.A."/>
            <person name="Guerrero F.D."/>
            <person name="Moolhuijzen P."/>
            <person name="Goolsby J.A."/>
            <person name="Tidwell J."/>
            <person name="Bellgard S.E."/>
            <person name="Bellgard M.I."/>
        </authorList>
    </citation>
    <scope>NUCLEOTIDE SEQUENCE</scope>
    <source>
        <tissue evidence="1">Shoot tissue taken approximately 20 cm above the soil surface</tissue>
    </source>
</reference>
<sequence length="68" mass="7870">MSTPNCPRNNYTMLLVYIHKHQSFKGLRIEHYSKIAIQLFPQKDCSSCAWPYEGQEHHRACSVIDGCS</sequence>
<proteinExistence type="predicted"/>
<evidence type="ECO:0000313" key="1">
    <source>
        <dbReference type="EMBL" id="JAD92938.1"/>
    </source>
</evidence>
<protein>
    <submittedName>
        <fullName evidence="1">Uncharacterized protein</fullName>
    </submittedName>
</protein>
<name>A0A0A9E1Q0_ARUDO</name>
<accession>A0A0A9E1Q0</accession>
<reference evidence="1" key="1">
    <citation type="submission" date="2014-09" db="EMBL/GenBank/DDBJ databases">
        <authorList>
            <person name="Magalhaes I.L.F."/>
            <person name="Oliveira U."/>
            <person name="Santos F.R."/>
            <person name="Vidigal T.H.D.A."/>
            <person name="Brescovit A.D."/>
            <person name="Santos A.J."/>
        </authorList>
    </citation>
    <scope>NUCLEOTIDE SEQUENCE</scope>
    <source>
        <tissue evidence="1">Shoot tissue taken approximately 20 cm above the soil surface</tissue>
    </source>
</reference>
<organism evidence="1">
    <name type="scientific">Arundo donax</name>
    <name type="common">Giant reed</name>
    <name type="synonym">Donax arundinaceus</name>
    <dbReference type="NCBI Taxonomy" id="35708"/>
    <lineage>
        <taxon>Eukaryota</taxon>
        <taxon>Viridiplantae</taxon>
        <taxon>Streptophyta</taxon>
        <taxon>Embryophyta</taxon>
        <taxon>Tracheophyta</taxon>
        <taxon>Spermatophyta</taxon>
        <taxon>Magnoliopsida</taxon>
        <taxon>Liliopsida</taxon>
        <taxon>Poales</taxon>
        <taxon>Poaceae</taxon>
        <taxon>PACMAD clade</taxon>
        <taxon>Arundinoideae</taxon>
        <taxon>Arundineae</taxon>
        <taxon>Arundo</taxon>
    </lineage>
</organism>